<evidence type="ECO:0000313" key="22">
    <source>
        <dbReference type="EMBL" id="CDR36306.1"/>
    </source>
</evidence>
<dbReference type="InterPro" id="IPR000490">
    <property type="entry name" value="Glyco_hydro_17"/>
</dbReference>
<dbReference type="GO" id="GO:0005886">
    <property type="term" value="C:plasma membrane"/>
    <property type="evidence" value="ECO:0007669"/>
    <property type="project" value="UniProtKB-SubCell"/>
</dbReference>
<evidence type="ECO:0000256" key="13">
    <source>
        <dbReference type="ARBA" id="ARBA00023277"/>
    </source>
</evidence>
<dbReference type="GO" id="GO:0009277">
    <property type="term" value="C:fungal-type cell wall"/>
    <property type="evidence" value="ECO:0007669"/>
    <property type="project" value="TreeGrafter"/>
</dbReference>
<evidence type="ECO:0000256" key="16">
    <source>
        <dbReference type="ARBA" id="ARBA00037649"/>
    </source>
</evidence>
<keyword evidence="9" id="KW-0732">Signal</keyword>
<evidence type="ECO:0000256" key="18">
    <source>
        <dbReference type="ARBA" id="ARBA00043078"/>
    </source>
</evidence>
<sequence length="718" mass="81054">MNPKIALSSDQLDRQILGSIDGEGRISPGLARSNAILGRKSPQREILDFDKMLSRSMSRSQASYSPQKRTNSSTNGAPLLFCQHPDGLARSKSLGSVARSARDMTDVESQLTRSKSLKHNKTHSIASFLQQIHQLPNADLEDVDLTSLPLEHDNIENLKLPVSVNVSEITDSESELFALTNESQLNVMKKDHSPGIPINSKNPRLSLMEKLPFKFRGFYQAENNKLNMNSGKDEGAFWKIDPSNGTNSKSPKVPLDEEKSIGGVPLLSCKLGKTDNPGDRNVLQKRGKEEKKTIAIWALIVLLIIVLCVLIPMVVVYARGTDSSVKNYLSNISTQHRNHLLDPYLHSQNATVSPFFTNDTMALKRSKSTKENSVITQQDPAGRIRGGLRNSKFKTKSIAGVSKFSHIPIHFQSSHEIREVMNNPLLHNVFYGIDYAPKNVIYPECGSDLKDVMLDVALLSQVTSRIRSYGTQCNQTKNILKSIQLLNLNVSLSAGVWIGANEANNRKQIDDLKDALRGYPREYFESVFVGNEVLFRNDQSSNMLIKYIQEVKTFVQMELNWDVPVGTSDVGYRTDPTVLSACDFYGSNTHPFFQGDNVSIATDWVLDYMQYQIEPFKHLAMTEENIPKIMISEVGWPSDGGQYRSATASVEHMQSFLDAWVCKANEQKYPWYYFEAFDEPWKEVYHRQESQWETHWGLFTEDRKLKEGITFPNCTHRS</sequence>
<evidence type="ECO:0000256" key="8">
    <source>
        <dbReference type="ARBA" id="ARBA00022525"/>
    </source>
</evidence>
<protein>
    <recommendedName>
        <fullName evidence="5">glucan endo-1,3-beta-D-glucosidase</fullName>
        <ecNumber evidence="5">3.2.1.39</ecNumber>
    </recommendedName>
    <alternativeName>
        <fullName evidence="18">Endo-1,3-beta-glucanase btgC</fullName>
    </alternativeName>
    <alternativeName>
        <fullName evidence="17">Laminarinase btgC</fullName>
    </alternativeName>
</protein>
<evidence type="ECO:0000256" key="19">
    <source>
        <dbReference type="RuleBase" id="RU004335"/>
    </source>
</evidence>
<feature type="region of interest" description="Disordered" evidence="20">
    <location>
        <begin position="57"/>
        <end position="82"/>
    </location>
</feature>
<dbReference type="GO" id="GO:0005576">
    <property type="term" value="C:extracellular region"/>
    <property type="evidence" value="ECO:0007669"/>
    <property type="project" value="TreeGrafter"/>
</dbReference>
<keyword evidence="11 21" id="KW-0472">Membrane</keyword>
<dbReference type="PhylomeDB" id="A0A061AFD2"/>
<keyword evidence="21" id="KW-1133">Transmembrane helix</keyword>
<dbReference type="GO" id="GO:0000272">
    <property type="term" value="P:polysaccharide catabolic process"/>
    <property type="evidence" value="ECO:0007669"/>
    <property type="project" value="UniProtKB-KW"/>
</dbReference>
<comment type="subcellular location">
    <subcellularLocation>
        <location evidence="3">Cell membrane</location>
        <topology evidence="3">Single-pass type II membrane protein</topology>
    </subcellularLocation>
    <subcellularLocation>
        <location evidence="2">Secreted</location>
        <location evidence="2">Cell wall</location>
    </subcellularLocation>
</comment>
<dbReference type="VEuPathDB" id="FungiDB:BON22_0817"/>
<dbReference type="OrthoDB" id="68336at2759"/>
<evidence type="ECO:0000256" key="21">
    <source>
        <dbReference type="SAM" id="Phobius"/>
    </source>
</evidence>
<evidence type="ECO:0000256" key="10">
    <source>
        <dbReference type="ARBA" id="ARBA00022801"/>
    </source>
</evidence>
<evidence type="ECO:0000256" key="12">
    <source>
        <dbReference type="ARBA" id="ARBA00023180"/>
    </source>
</evidence>
<evidence type="ECO:0000256" key="1">
    <source>
        <dbReference type="ARBA" id="ARBA00000382"/>
    </source>
</evidence>
<dbReference type="GO" id="GO:0042973">
    <property type="term" value="F:glucan endo-1,3-beta-D-glucosidase activity"/>
    <property type="evidence" value="ECO:0007669"/>
    <property type="project" value="UniProtKB-EC"/>
</dbReference>
<evidence type="ECO:0000256" key="15">
    <source>
        <dbReference type="ARBA" id="ARBA00023326"/>
    </source>
</evidence>
<evidence type="ECO:0000256" key="5">
    <source>
        <dbReference type="ARBA" id="ARBA00012780"/>
    </source>
</evidence>
<comment type="function">
    <text evidence="16">Glucanases play a role in cell expansion during growth, in cell-cell fusion during mating, and in spore release during sporulation. This enzyme may be involved in beta-glucan degradation. Active on laminarin and lichenan.</text>
</comment>
<comment type="catalytic activity">
    <reaction evidence="1">
        <text>Hydrolysis of (1-&gt;3)-beta-D-glucosidic linkages in (1-&gt;3)-beta-D-glucans.</text>
        <dbReference type="EC" id="3.2.1.39"/>
    </reaction>
</comment>
<dbReference type="PANTHER" id="PTHR16631">
    <property type="entry name" value="GLUCAN 1,3-BETA-GLUCOSIDASE"/>
    <property type="match status" value="1"/>
</dbReference>
<evidence type="ECO:0000256" key="11">
    <source>
        <dbReference type="ARBA" id="ARBA00023136"/>
    </source>
</evidence>
<evidence type="ECO:0000256" key="4">
    <source>
        <dbReference type="ARBA" id="ARBA00008773"/>
    </source>
</evidence>
<dbReference type="GO" id="GO:0009986">
    <property type="term" value="C:cell surface"/>
    <property type="evidence" value="ECO:0007669"/>
    <property type="project" value="TreeGrafter"/>
</dbReference>
<keyword evidence="15" id="KW-0624">Polysaccharide degradation</keyword>
<keyword evidence="13" id="KW-0119">Carbohydrate metabolism</keyword>
<accession>A0A061AFD2</accession>
<dbReference type="Gene3D" id="3.20.20.80">
    <property type="entry name" value="Glycosidases"/>
    <property type="match status" value="1"/>
</dbReference>
<reference evidence="22" key="1">
    <citation type="journal article" date="2014" name="Genome Announc.">
        <title>Genome sequence of the yeast Cyberlindnera fabianii (Hansenula fabianii).</title>
        <authorList>
            <person name="Freel K.C."/>
            <person name="Sarilar V."/>
            <person name="Neuveglise C."/>
            <person name="Devillers H."/>
            <person name="Friedrich A."/>
            <person name="Schacherer J."/>
        </authorList>
    </citation>
    <scope>NUCLEOTIDE SEQUENCE</scope>
    <source>
        <strain evidence="22">YJS4271</strain>
    </source>
</reference>
<keyword evidence="14" id="KW-0961">Cell wall biogenesis/degradation</keyword>
<dbReference type="SUPFAM" id="SSF51445">
    <property type="entry name" value="(Trans)glycosidases"/>
    <property type="match status" value="1"/>
</dbReference>
<name>A0A061AFD2_CYBFA</name>
<feature type="transmembrane region" description="Helical" evidence="21">
    <location>
        <begin position="294"/>
        <end position="318"/>
    </location>
</feature>
<dbReference type="InterPro" id="IPR017853">
    <property type="entry name" value="GH"/>
</dbReference>
<keyword evidence="8" id="KW-0964">Secreted</keyword>
<proteinExistence type="inferred from homology"/>
<dbReference type="InterPro" id="IPR050732">
    <property type="entry name" value="Beta-glucan_modifiers"/>
</dbReference>
<comment type="similarity">
    <text evidence="4 19">Belongs to the glycosyl hydrolase 17 family.</text>
</comment>
<dbReference type="EMBL" id="LK052886">
    <property type="protein sequence ID" value="CDR36306.1"/>
    <property type="molecule type" value="Genomic_DNA"/>
</dbReference>
<evidence type="ECO:0000256" key="7">
    <source>
        <dbReference type="ARBA" id="ARBA00022512"/>
    </source>
</evidence>
<evidence type="ECO:0000256" key="9">
    <source>
        <dbReference type="ARBA" id="ARBA00022729"/>
    </source>
</evidence>
<evidence type="ECO:0000256" key="14">
    <source>
        <dbReference type="ARBA" id="ARBA00023316"/>
    </source>
</evidence>
<dbReference type="AlphaFoldDB" id="A0A061AFD2"/>
<evidence type="ECO:0000256" key="17">
    <source>
        <dbReference type="ARBA" id="ARBA00042373"/>
    </source>
</evidence>
<dbReference type="Pfam" id="PF00332">
    <property type="entry name" value="Glyco_hydro_17"/>
    <property type="match status" value="1"/>
</dbReference>
<keyword evidence="10" id="KW-0378">Hydrolase</keyword>
<gene>
    <name evidence="22" type="ORF">CYFA0S_01e00408g</name>
</gene>
<keyword evidence="6" id="KW-1003">Cell membrane</keyword>
<dbReference type="GO" id="GO:0071555">
    <property type="term" value="P:cell wall organization"/>
    <property type="evidence" value="ECO:0007669"/>
    <property type="project" value="UniProtKB-KW"/>
</dbReference>
<evidence type="ECO:0000256" key="3">
    <source>
        <dbReference type="ARBA" id="ARBA00004401"/>
    </source>
</evidence>
<dbReference type="EC" id="3.2.1.39" evidence="5"/>
<dbReference type="PANTHER" id="PTHR16631:SF17">
    <property type="entry name" value="GLUCAN ENDO-1,3-BETA-GLUCOSIDASE BTGC"/>
    <property type="match status" value="1"/>
</dbReference>
<keyword evidence="21" id="KW-0812">Transmembrane</keyword>
<keyword evidence="7" id="KW-0134">Cell wall</keyword>
<feature type="compositionally biased region" description="Polar residues" evidence="20">
    <location>
        <begin position="66"/>
        <end position="76"/>
    </location>
</feature>
<evidence type="ECO:0000256" key="20">
    <source>
        <dbReference type="SAM" id="MobiDB-lite"/>
    </source>
</evidence>
<evidence type="ECO:0000256" key="6">
    <source>
        <dbReference type="ARBA" id="ARBA00022475"/>
    </source>
</evidence>
<keyword evidence="12" id="KW-0325">Glycoprotein</keyword>
<organism evidence="22">
    <name type="scientific">Cyberlindnera fabianii</name>
    <name type="common">Yeast</name>
    <name type="synonym">Hansenula fabianii</name>
    <dbReference type="NCBI Taxonomy" id="36022"/>
    <lineage>
        <taxon>Eukaryota</taxon>
        <taxon>Fungi</taxon>
        <taxon>Dikarya</taxon>
        <taxon>Ascomycota</taxon>
        <taxon>Saccharomycotina</taxon>
        <taxon>Saccharomycetes</taxon>
        <taxon>Phaffomycetales</taxon>
        <taxon>Phaffomycetaceae</taxon>
        <taxon>Cyberlindnera</taxon>
    </lineage>
</organism>
<evidence type="ECO:0000256" key="2">
    <source>
        <dbReference type="ARBA" id="ARBA00004191"/>
    </source>
</evidence>